<feature type="region of interest" description="Disordered" evidence="1">
    <location>
        <begin position="1"/>
        <end position="20"/>
    </location>
</feature>
<protein>
    <submittedName>
        <fullName evidence="2">Uncharacterized protein</fullName>
    </submittedName>
</protein>
<gene>
    <name evidence="2" type="ORF">V5O48_007860</name>
</gene>
<proteinExistence type="predicted"/>
<evidence type="ECO:0000313" key="2">
    <source>
        <dbReference type="EMBL" id="KAL0574101.1"/>
    </source>
</evidence>
<evidence type="ECO:0000313" key="3">
    <source>
        <dbReference type="Proteomes" id="UP001465976"/>
    </source>
</evidence>
<accession>A0ABR3FFH2</accession>
<keyword evidence="3" id="KW-1185">Reference proteome</keyword>
<dbReference type="Proteomes" id="UP001465976">
    <property type="component" value="Unassembled WGS sequence"/>
</dbReference>
<organism evidence="2 3">
    <name type="scientific">Marasmius crinis-equi</name>
    <dbReference type="NCBI Taxonomy" id="585013"/>
    <lineage>
        <taxon>Eukaryota</taxon>
        <taxon>Fungi</taxon>
        <taxon>Dikarya</taxon>
        <taxon>Basidiomycota</taxon>
        <taxon>Agaricomycotina</taxon>
        <taxon>Agaricomycetes</taxon>
        <taxon>Agaricomycetidae</taxon>
        <taxon>Agaricales</taxon>
        <taxon>Marasmiineae</taxon>
        <taxon>Marasmiaceae</taxon>
        <taxon>Marasmius</taxon>
    </lineage>
</organism>
<feature type="compositionally biased region" description="Low complexity" evidence="1">
    <location>
        <begin position="7"/>
        <end position="20"/>
    </location>
</feature>
<sequence>MSLYINSPAASSTPSLASSVPTFTPKSILKMYAKSDFTTTPSGAVVPLPGSRHVHFATFTEQRGYKLSIQIDAAMPTEEVKVAKGHLEPRSGALPRRTRRKAQLQAPVPVEIKESKRFELCAEV</sequence>
<comment type="caution">
    <text evidence="2">The sequence shown here is derived from an EMBL/GenBank/DDBJ whole genome shotgun (WGS) entry which is preliminary data.</text>
</comment>
<name>A0ABR3FFH2_9AGAR</name>
<evidence type="ECO:0000256" key="1">
    <source>
        <dbReference type="SAM" id="MobiDB-lite"/>
    </source>
</evidence>
<reference evidence="2 3" key="1">
    <citation type="submission" date="2024-02" db="EMBL/GenBank/DDBJ databases">
        <title>A draft genome for the cacao thread blight pathogen Marasmius crinis-equi.</title>
        <authorList>
            <person name="Cohen S.P."/>
            <person name="Baruah I.K."/>
            <person name="Amoako-Attah I."/>
            <person name="Bukari Y."/>
            <person name="Meinhardt L.W."/>
            <person name="Bailey B.A."/>
        </authorList>
    </citation>
    <scope>NUCLEOTIDE SEQUENCE [LARGE SCALE GENOMIC DNA]</scope>
    <source>
        <strain evidence="2 3">GH-76</strain>
    </source>
</reference>
<dbReference type="EMBL" id="JBAHYK010000431">
    <property type="protein sequence ID" value="KAL0574101.1"/>
    <property type="molecule type" value="Genomic_DNA"/>
</dbReference>